<dbReference type="NCBIfam" id="NF010229">
    <property type="entry name" value="PRK13682.1-4"/>
    <property type="match status" value="1"/>
</dbReference>
<dbReference type="InterPro" id="IPR009760">
    <property type="entry name" value="DUF1328"/>
</dbReference>
<name>A0A7L6ARE4_9GAMM</name>
<evidence type="ECO:0000313" key="6">
    <source>
        <dbReference type="EMBL" id="QLQ31679.1"/>
    </source>
</evidence>
<dbReference type="Proteomes" id="UP000510621">
    <property type="component" value="Chromosome"/>
</dbReference>
<dbReference type="GO" id="GO:0005886">
    <property type="term" value="C:plasma membrane"/>
    <property type="evidence" value="ECO:0007669"/>
    <property type="project" value="UniProtKB-UniRule"/>
</dbReference>
<gene>
    <name evidence="6" type="ORF">HZT40_08855</name>
</gene>
<dbReference type="Pfam" id="PF07043">
    <property type="entry name" value="DUF1328"/>
    <property type="match status" value="1"/>
</dbReference>
<sequence>MINWSITFLIIALIAAVLGFSGIAGTAVNIAWILFVVGLVLSLVFYVTVDGLLEGLTKNMKTYFWIKLKR</sequence>
<accession>A0A7L6ARE4</accession>
<dbReference type="HAMAP" id="MF_01361">
    <property type="entry name" value="UPF0391"/>
    <property type="match status" value="1"/>
</dbReference>
<dbReference type="KEGG" id="this:HZT40_08855"/>
<feature type="transmembrane region" description="Helical" evidence="5">
    <location>
        <begin position="30"/>
        <end position="53"/>
    </location>
</feature>
<keyword evidence="7" id="KW-1185">Reference proteome</keyword>
<feature type="transmembrane region" description="Helical" evidence="5">
    <location>
        <begin position="7"/>
        <end position="24"/>
    </location>
</feature>
<comment type="similarity">
    <text evidence="5">Belongs to the UPF0391 family.</text>
</comment>
<comment type="caution">
    <text evidence="5">Lacks conserved residue(s) required for the propagation of feature annotation.</text>
</comment>
<evidence type="ECO:0000256" key="4">
    <source>
        <dbReference type="ARBA" id="ARBA00023136"/>
    </source>
</evidence>
<keyword evidence="1 5" id="KW-1003">Cell membrane</keyword>
<reference evidence="6" key="1">
    <citation type="submission" date="2020-06" db="EMBL/GenBank/DDBJ databases">
        <title>Analysis procedures for assessing recovery of high quality, complete, closed genomes from Nanopore long read metagenome sequencing.</title>
        <authorList>
            <person name="Bessarab I."/>
            <person name="Arumugam K."/>
            <person name="Haryono M."/>
            <person name="Liu X."/>
            <person name="Roy S."/>
            <person name="Zuniga-Montanez R.E."/>
            <person name="Qiu G."/>
            <person name="Drautz-Moses D.I."/>
            <person name="Law Y.Y."/>
            <person name="Wuertz S."/>
            <person name="Lauro F.M."/>
            <person name="Huson D.H."/>
            <person name="Williams R.B."/>
        </authorList>
    </citation>
    <scope>NUCLEOTIDE SEQUENCE [LARGE SCALE GENOMIC DNA]</scope>
    <source>
        <strain evidence="6">SSD2</strain>
    </source>
</reference>
<keyword evidence="3 5" id="KW-1133">Transmembrane helix</keyword>
<evidence type="ECO:0000313" key="7">
    <source>
        <dbReference type="Proteomes" id="UP000510621"/>
    </source>
</evidence>
<proteinExistence type="inferred from homology"/>
<dbReference type="EMBL" id="CP059265">
    <property type="protein sequence ID" value="QLQ31679.1"/>
    <property type="molecule type" value="Genomic_DNA"/>
</dbReference>
<evidence type="ECO:0000256" key="5">
    <source>
        <dbReference type="HAMAP-Rule" id="MF_01361"/>
    </source>
</evidence>
<keyword evidence="4 5" id="KW-0472">Membrane</keyword>
<dbReference type="AlphaFoldDB" id="A0A7L6ARE4"/>
<evidence type="ECO:0000256" key="1">
    <source>
        <dbReference type="ARBA" id="ARBA00022475"/>
    </source>
</evidence>
<keyword evidence="2 5" id="KW-0812">Transmembrane</keyword>
<evidence type="ECO:0000256" key="2">
    <source>
        <dbReference type="ARBA" id="ARBA00022692"/>
    </source>
</evidence>
<evidence type="ECO:0000256" key="3">
    <source>
        <dbReference type="ARBA" id="ARBA00022989"/>
    </source>
</evidence>
<organism evidence="6 7">
    <name type="scientific">Candidatus Thiothrix singaporensis</name>
    <dbReference type="NCBI Taxonomy" id="2799669"/>
    <lineage>
        <taxon>Bacteria</taxon>
        <taxon>Pseudomonadati</taxon>
        <taxon>Pseudomonadota</taxon>
        <taxon>Gammaproteobacteria</taxon>
        <taxon>Thiotrichales</taxon>
        <taxon>Thiotrichaceae</taxon>
        <taxon>Thiothrix</taxon>
    </lineage>
</organism>
<protein>
    <recommendedName>
        <fullName evidence="5">UPF0391 membrane protein HZT40_08855</fullName>
    </recommendedName>
</protein>